<protein>
    <recommendedName>
        <fullName evidence="4">DUF3325 domain-containing protein</fullName>
    </recommendedName>
</protein>
<keyword evidence="1" id="KW-0812">Transmembrane</keyword>
<comment type="caution">
    <text evidence="2">The sequence shown here is derived from an EMBL/GenBank/DDBJ whole genome shotgun (WGS) entry which is preliminary data.</text>
</comment>
<evidence type="ECO:0000313" key="2">
    <source>
        <dbReference type="EMBL" id="MDN0013022.1"/>
    </source>
</evidence>
<accession>A0ABT7WK28</accession>
<keyword evidence="1" id="KW-1133">Transmembrane helix</keyword>
<evidence type="ECO:0008006" key="4">
    <source>
        <dbReference type="Google" id="ProtNLM"/>
    </source>
</evidence>
<evidence type="ECO:0000313" key="3">
    <source>
        <dbReference type="Proteomes" id="UP001168524"/>
    </source>
</evidence>
<feature type="transmembrane region" description="Helical" evidence="1">
    <location>
        <begin position="61"/>
        <end position="81"/>
    </location>
</feature>
<feature type="transmembrane region" description="Helical" evidence="1">
    <location>
        <begin position="35"/>
        <end position="55"/>
    </location>
</feature>
<dbReference type="PROSITE" id="PS51257">
    <property type="entry name" value="PROKAR_LIPOPROTEIN"/>
    <property type="match status" value="1"/>
</dbReference>
<name>A0ABT7WK28_9GAMM</name>
<dbReference type="RefSeq" id="WP_267979292.1">
    <property type="nucleotide sequence ID" value="NZ_JAPQKF010000001.1"/>
</dbReference>
<reference evidence="2" key="1">
    <citation type="submission" date="2023-06" db="EMBL/GenBank/DDBJ databases">
        <title>Two novel species of Acinetobacter isolated from motorbike repairing workshop in Vietnam.</title>
        <authorList>
            <person name="Le N.T.T."/>
        </authorList>
    </citation>
    <scope>NUCLEOTIDE SEQUENCE</scope>
    <source>
        <strain evidence="2">VNH17</strain>
    </source>
</reference>
<keyword evidence="3" id="KW-1185">Reference proteome</keyword>
<keyword evidence="1" id="KW-0472">Membrane</keyword>
<feature type="transmembrane region" description="Helical" evidence="1">
    <location>
        <begin position="6"/>
        <end position="23"/>
    </location>
</feature>
<proteinExistence type="predicted"/>
<sequence length="87" mass="9716">MLFKLLGILLTLLGCISLYLCHPNQILLKSSLSKTFTYLGATGLVAGLLILFFSIPKLVAVLIWLAVMTLVWSFIPFLNLFKRSNTQ</sequence>
<dbReference type="Proteomes" id="UP001168524">
    <property type="component" value="Unassembled WGS sequence"/>
</dbReference>
<evidence type="ECO:0000256" key="1">
    <source>
        <dbReference type="SAM" id="Phobius"/>
    </source>
</evidence>
<gene>
    <name evidence="2" type="ORF">QTA56_02070</name>
</gene>
<organism evidence="2 3">
    <name type="scientific">Acinetobacter thutiue</name>
    <dbReference type="NCBI Taxonomy" id="2998078"/>
    <lineage>
        <taxon>Bacteria</taxon>
        <taxon>Pseudomonadati</taxon>
        <taxon>Pseudomonadota</taxon>
        <taxon>Gammaproteobacteria</taxon>
        <taxon>Moraxellales</taxon>
        <taxon>Moraxellaceae</taxon>
        <taxon>Acinetobacter</taxon>
    </lineage>
</organism>
<dbReference type="EMBL" id="JAUDZE010000001">
    <property type="protein sequence ID" value="MDN0013022.1"/>
    <property type="molecule type" value="Genomic_DNA"/>
</dbReference>